<reference evidence="3 4" key="1">
    <citation type="submission" date="2019-09" db="EMBL/GenBank/DDBJ databases">
        <title>Paraburkholderia podalyriae sp. nov., A South African Podalyria-associated rhizobium.</title>
        <authorList>
            <person name="Mavima L."/>
            <person name="Beukes C.W."/>
            <person name="Palmer M."/>
            <person name="De Meyer S.E."/>
            <person name="James E.K."/>
            <person name="Maluk M."/>
            <person name="Avontuur J.R."/>
            <person name="Chan W.Y."/>
            <person name="Venter S.N."/>
            <person name="Steenkamp E.T."/>
        </authorList>
    </citation>
    <scope>NUCLEOTIDE SEQUENCE [LARGE SCALE GENOMIC DNA]</scope>
    <source>
        <strain evidence="3 4">WC7.3b</strain>
    </source>
</reference>
<dbReference type="InterPro" id="IPR055140">
    <property type="entry name" value="Thiolase_C_2"/>
</dbReference>
<keyword evidence="4" id="KW-1185">Reference proteome</keyword>
<dbReference type="Pfam" id="PF22691">
    <property type="entry name" value="Thiolase_C_1"/>
    <property type="match status" value="1"/>
</dbReference>
<sequence>MRRDSPMNDVLIAGVGMVPFGNHGPGVGVKLGRDAALAALQDAHLTYADIDAVVVGTAHPLSPRGIFVAKELGLTGVPVQHVTNASATGLSAMHCARQAILSGDARRVLVVGMDSPQKAVPVEDIIVAEGNLPPVVSFALWAKRRMHESGTTREHLAAITAKNWNYARENPFAARRAPEPVTIERVLGSRMIADPFTSMMCTPWGEGAAAAVLCSDDGWPVGATQPRIRLAGSAFGSDAYSPELILEGAIVGPPELSQRTAAQALTQASVKRSDVDVVQVHDAFAVEELMYYELLGFSEPGPTEALVGEGAFGPGSRERFGLPEFSTDGGLLARGHPGGPTGLAQIWETVRRLRGKDRVGMCHLLGAGSVCVVQVLVRD</sequence>
<accession>A0ABR7PV31</accession>
<dbReference type="Gene3D" id="3.40.47.10">
    <property type="match status" value="1"/>
</dbReference>
<evidence type="ECO:0000313" key="4">
    <source>
        <dbReference type="Proteomes" id="UP000736373"/>
    </source>
</evidence>
<gene>
    <name evidence="3" type="ORF">F6X42_27090</name>
</gene>
<protein>
    <submittedName>
        <fullName evidence="3">Thiolase family protein</fullName>
    </submittedName>
</protein>
<evidence type="ECO:0000259" key="2">
    <source>
        <dbReference type="Pfam" id="PF22691"/>
    </source>
</evidence>
<feature type="domain" description="Thiolase C-terminal" evidence="2">
    <location>
        <begin position="258"/>
        <end position="356"/>
    </location>
</feature>
<dbReference type="PANTHER" id="PTHR42870">
    <property type="entry name" value="ACETYL-COA C-ACETYLTRANSFERASE"/>
    <property type="match status" value="1"/>
</dbReference>
<name>A0ABR7PV31_9BURK</name>
<comment type="caution">
    <text evidence="3">The sequence shown here is derived from an EMBL/GenBank/DDBJ whole genome shotgun (WGS) entry which is preliminary data.</text>
</comment>
<organism evidence="3 4">
    <name type="scientific">Paraburkholderia podalyriae</name>
    <dbReference type="NCBI Taxonomy" id="1938811"/>
    <lineage>
        <taxon>Bacteria</taxon>
        <taxon>Pseudomonadati</taxon>
        <taxon>Pseudomonadota</taxon>
        <taxon>Betaproteobacteria</taxon>
        <taxon>Burkholderiales</taxon>
        <taxon>Burkholderiaceae</taxon>
        <taxon>Paraburkholderia</taxon>
    </lineage>
</organism>
<dbReference type="Pfam" id="PF00108">
    <property type="entry name" value="Thiolase_N"/>
    <property type="match status" value="1"/>
</dbReference>
<dbReference type="InterPro" id="IPR016039">
    <property type="entry name" value="Thiolase-like"/>
</dbReference>
<dbReference type="PANTHER" id="PTHR42870:SF1">
    <property type="entry name" value="NON-SPECIFIC LIPID-TRANSFER PROTEIN-LIKE 2"/>
    <property type="match status" value="1"/>
</dbReference>
<dbReference type="Proteomes" id="UP000736373">
    <property type="component" value="Unassembled WGS sequence"/>
</dbReference>
<dbReference type="EMBL" id="VZQQ01000028">
    <property type="protein sequence ID" value="MBC8750123.1"/>
    <property type="molecule type" value="Genomic_DNA"/>
</dbReference>
<dbReference type="InterPro" id="IPR020616">
    <property type="entry name" value="Thiolase_N"/>
</dbReference>
<dbReference type="SUPFAM" id="SSF53901">
    <property type="entry name" value="Thiolase-like"/>
    <property type="match status" value="1"/>
</dbReference>
<evidence type="ECO:0000313" key="3">
    <source>
        <dbReference type="EMBL" id="MBC8750123.1"/>
    </source>
</evidence>
<dbReference type="InterPro" id="IPR002155">
    <property type="entry name" value="Thiolase"/>
</dbReference>
<evidence type="ECO:0000259" key="1">
    <source>
        <dbReference type="Pfam" id="PF00108"/>
    </source>
</evidence>
<dbReference type="CDD" id="cd00829">
    <property type="entry name" value="SCP-x_thiolase"/>
    <property type="match status" value="1"/>
</dbReference>
<feature type="domain" description="Thiolase N-terminal" evidence="1">
    <location>
        <begin position="12"/>
        <end position="115"/>
    </location>
</feature>
<dbReference type="PIRSF" id="PIRSF000429">
    <property type="entry name" value="Ac-CoA_Ac_transf"/>
    <property type="match status" value="1"/>
</dbReference>
<proteinExistence type="predicted"/>